<proteinExistence type="predicted"/>
<protein>
    <submittedName>
        <fullName evidence="1">Uncharacterized protein</fullName>
    </submittedName>
</protein>
<keyword evidence="2" id="KW-1185">Reference proteome</keyword>
<dbReference type="Proteomes" id="UP000540568">
    <property type="component" value="Unassembled WGS sequence"/>
</dbReference>
<organism evidence="1 2">
    <name type="scientific">Promicromonospora sukumoe</name>
    <dbReference type="NCBI Taxonomy" id="88382"/>
    <lineage>
        <taxon>Bacteria</taxon>
        <taxon>Bacillati</taxon>
        <taxon>Actinomycetota</taxon>
        <taxon>Actinomycetes</taxon>
        <taxon>Micrococcales</taxon>
        <taxon>Promicromonosporaceae</taxon>
        <taxon>Promicromonospora</taxon>
    </lineage>
</organism>
<reference evidence="1 2" key="1">
    <citation type="submission" date="2020-07" db="EMBL/GenBank/DDBJ databases">
        <title>Sequencing the genomes of 1000 actinobacteria strains.</title>
        <authorList>
            <person name="Klenk H.-P."/>
        </authorList>
    </citation>
    <scope>NUCLEOTIDE SEQUENCE [LARGE SCALE GENOMIC DNA]</scope>
    <source>
        <strain evidence="1 2">DSM 44121</strain>
    </source>
</reference>
<comment type="caution">
    <text evidence="1">The sequence shown here is derived from an EMBL/GenBank/DDBJ whole genome shotgun (WGS) entry which is preliminary data.</text>
</comment>
<evidence type="ECO:0000313" key="1">
    <source>
        <dbReference type="EMBL" id="MBA8808778.1"/>
    </source>
</evidence>
<gene>
    <name evidence="1" type="ORF">FHX71_002720</name>
</gene>
<dbReference type="EMBL" id="JACGWV010000001">
    <property type="protein sequence ID" value="MBA8808778.1"/>
    <property type="molecule type" value="Genomic_DNA"/>
</dbReference>
<accession>A0A7W3J9J8</accession>
<sequence>MRTVWKCATHLDSPSRRPSVCAGHMVLPNRRNHYFPFCPRGPGRWSGSHPLRREASSCGGAKLAPPQLSELAQGMVSARLGWCWAEPGRTCSSRGGGNLPPPRMSELARVHLHLCASCSRLCTVPVPVDVPLDVPHGASRGMSQVGDMAATRADACPPTRGHDLRSKHRNCCVLARGPGTATGPAGSTCWPAPGGPGVRTCSCVEDGFSARALRTPRGAHTKVCRHVCAGQVRAPLRPCWTHGDSVRTRRRHRRVRRIGVRVVWWRGRAARAL</sequence>
<dbReference type="AlphaFoldDB" id="A0A7W3J9J8"/>
<evidence type="ECO:0000313" key="2">
    <source>
        <dbReference type="Proteomes" id="UP000540568"/>
    </source>
</evidence>
<name>A0A7W3J9J8_9MICO</name>